<dbReference type="OrthoDB" id="3235960at2759"/>
<feature type="compositionally biased region" description="Basic and acidic residues" evidence="1">
    <location>
        <begin position="15"/>
        <end position="29"/>
    </location>
</feature>
<feature type="compositionally biased region" description="Low complexity" evidence="1">
    <location>
        <begin position="1"/>
        <end position="13"/>
    </location>
</feature>
<keyword evidence="2" id="KW-0472">Membrane</keyword>
<dbReference type="STRING" id="68775.A0A5C3M4Z1"/>
<dbReference type="EMBL" id="ML213598">
    <property type="protein sequence ID" value="TFK39695.1"/>
    <property type="molecule type" value="Genomic_DNA"/>
</dbReference>
<feature type="transmembrane region" description="Helical" evidence="2">
    <location>
        <begin position="171"/>
        <end position="193"/>
    </location>
</feature>
<feature type="domain" description="DUF6535" evidence="3">
    <location>
        <begin position="83"/>
        <end position="250"/>
    </location>
</feature>
<proteinExistence type="predicted"/>
<name>A0A5C3M4Z1_9AGAR</name>
<keyword evidence="5" id="KW-1185">Reference proteome</keyword>
<evidence type="ECO:0000313" key="4">
    <source>
        <dbReference type="EMBL" id="TFK39695.1"/>
    </source>
</evidence>
<accession>A0A5C3M4Z1</accession>
<feature type="transmembrane region" description="Helical" evidence="2">
    <location>
        <begin position="255"/>
        <end position="277"/>
    </location>
</feature>
<feature type="region of interest" description="Disordered" evidence="1">
    <location>
        <begin position="1"/>
        <end position="58"/>
    </location>
</feature>
<protein>
    <recommendedName>
        <fullName evidence="3">DUF6535 domain-containing protein</fullName>
    </recommendedName>
</protein>
<evidence type="ECO:0000256" key="2">
    <source>
        <dbReference type="SAM" id="Phobius"/>
    </source>
</evidence>
<evidence type="ECO:0000256" key="1">
    <source>
        <dbReference type="SAM" id="MobiDB-lite"/>
    </source>
</evidence>
<feature type="compositionally biased region" description="Polar residues" evidence="1">
    <location>
        <begin position="31"/>
        <end position="51"/>
    </location>
</feature>
<dbReference type="AlphaFoldDB" id="A0A5C3M4Z1"/>
<sequence length="320" mass="36081">MTQPNPKTKTNPPLSKDRGSNVSTEHFEVPKQTSSSGNAAATSRNAHNTSRVNKEPEFVPWRSGDPFRYPIPKVGDAWETCHKEYDDTMCAAWKDEVQNLLIFAGLFSAVVTAFVVESYKMLIDPIDDSTRLLAQIAVELASINGRNATMTIPPPQEKFSSSTFAIRLNTFWFLSLTLSLATVLVGILALQWIREYERYEATSYKGRLEIRQMRYEGIVKWQVPNILRGLPVLLQSALILFFLGMLDLLRSLHSIIATILSIVVGLVFLVILTTTIIPGMQLLFVQHSPFDPMDSLSWSICPYKSPQSWVFFQMFPLVTS</sequence>
<dbReference type="Pfam" id="PF20153">
    <property type="entry name" value="DUF6535"/>
    <property type="match status" value="1"/>
</dbReference>
<keyword evidence="2" id="KW-0812">Transmembrane</keyword>
<evidence type="ECO:0000259" key="3">
    <source>
        <dbReference type="Pfam" id="PF20153"/>
    </source>
</evidence>
<feature type="transmembrane region" description="Helical" evidence="2">
    <location>
        <begin position="99"/>
        <end position="116"/>
    </location>
</feature>
<dbReference type="InterPro" id="IPR045338">
    <property type="entry name" value="DUF6535"/>
</dbReference>
<dbReference type="Proteomes" id="UP000308652">
    <property type="component" value="Unassembled WGS sequence"/>
</dbReference>
<feature type="transmembrane region" description="Helical" evidence="2">
    <location>
        <begin position="230"/>
        <end position="249"/>
    </location>
</feature>
<reference evidence="4 5" key="1">
    <citation type="journal article" date="2019" name="Nat. Ecol. Evol.">
        <title>Megaphylogeny resolves global patterns of mushroom evolution.</title>
        <authorList>
            <person name="Varga T."/>
            <person name="Krizsan K."/>
            <person name="Foldi C."/>
            <person name="Dima B."/>
            <person name="Sanchez-Garcia M."/>
            <person name="Sanchez-Ramirez S."/>
            <person name="Szollosi G.J."/>
            <person name="Szarkandi J.G."/>
            <person name="Papp V."/>
            <person name="Albert L."/>
            <person name="Andreopoulos W."/>
            <person name="Angelini C."/>
            <person name="Antonin V."/>
            <person name="Barry K.W."/>
            <person name="Bougher N.L."/>
            <person name="Buchanan P."/>
            <person name="Buyck B."/>
            <person name="Bense V."/>
            <person name="Catcheside P."/>
            <person name="Chovatia M."/>
            <person name="Cooper J."/>
            <person name="Damon W."/>
            <person name="Desjardin D."/>
            <person name="Finy P."/>
            <person name="Geml J."/>
            <person name="Haridas S."/>
            <person name="Hughes K."/>
            <person name="Justo A."/>
            <person name="Karasinski D."/>
            <person name="Kautmanova I."/>
            <person name="Kiss B."/>
            <person name="Kocsube S."/>
            <person name="Kotiranta H."/>
            <person name="LaButti K.M."/>
            <person name="Lechner B.E."/>
            <person name="Liimatainen K."/>
            <person name="Lipzen A."/>
            <person name="Lukacs Z."/>
            <person name="Mihaltcheva S."/>
            <person name="Morgado L.N."/>
            <person name="Niskanen T."/>
            <person name="Noordeloos M.E."/>
            <person name="Ohm R.A."/>
            <person name="Ortiz-Santana B."/>
            <person name="Ovrebo C."/>
            <person name="Racz N."/>
            <person name="Riley R."/>
            <person name="Savchenko A."/>
            <person name="Shiryaev A."/>
            <person name="Soop K."/>
            <person name="Spirin V."/>
            <person name="Szebenyi C."/>
            <person name="Tomsovsky M."/>
            <person name="Tulloss R.E."/>
            <person name="Uehling J."/>
            <person name="Grigoriev I.V."/>
            <person name="Vagvolgyi C."/>
            <person name="Papp T."/>
            <person name="Martin F.M."/>
            <person name="Miettinen O."/>
            <person name="Hibbett D.S."/>
            <person name="Nagy L.G."/>
        </authorList>
    </citation>
    <scope>NUCLEOTIDE SEQUENCE [LARGE SCALE GENOMIC DNA]</scope>
    <source>
        <strain evidence="4 5">CBS 166.37</strain>
    </source>
</reference>
<gene>
    <name evidence="4" type="ORF">BDQ12DRAFT_704671</name>
</gene>
<keyword evidence="2" id="KW-1133">Transmembrane helix</keyword>
<evidence type="ECO:0000313" key="5">
    <source>
        <dbReference type="Proteomes" id="UP000308652"/>
    </source>
</evidence>
<organism evidence="4 5">
    <name type="scientific">Crucibulum laeve</name>
    <dbReference type="NCBI Taxonomy" id="68775"/>
    <lineage>
        <taxon>Eukaryota</taxon>
        <taxon>Fungi</taxon>
        <taxon>Dikarya</taxon>
        <taxon>Basidiomycota</taxon>
        <taxon>Agaricomycotina</taxon>
        <taxon>Agaricomycetes</taxon>
        <taxon>Agaricomycetidae</taxon>
        <taxon>Agaricales</taxon>
        <taxon>Agaricineae</taxon>
        <taxon>Nidulariaceae</taxon>
        <taxon>Crucibulum</taxon>
    </lineage>
</organism>